<dbReference type="SUPFAM" id="SSF50129">
    <property type="entry name" value="GroES-like"/>
    <property type="match status" value="1"/>
</dbReference>
<keyword evidence="7" id="KW-1185">Reference proteome</keyword>
<dbReference type="EMBL" id="FNVR01000042">
    <property type="protein sequence ID" value="SEG46389.1"/>
    <property type="molecule type" value="Genomic_DNA"/>
</dbReference>
<dbReference type="InterPro" id="IPR013154">
    <property type="entry name" value="ADH-like_N"/>
</dbReference>
<evidence type="ECO:0000256" key="2">
    <source>
        <dbReference type="ARBA" id="ARBA00022833"/>
    </source>
</evidence>
<evidence type="ECO:0000256" key="1">
    <source>
        <dbReference type="ARBA" id="ARBA00022723"/>
    </source>
</evidence>
<comment type="cofactor">
    <cofactor evidence="4">
        <name>Zn(2+)</name>
        <dbReference type="ChEBI" id="CHEBI:29105"/>
    </cofactor>
</comment>
<dbReference type="CDD" id="cd08260">
    <property type="entry name" value="Zn_ADH6"/>
    <property type="match status" value="1"/>
</dbReference>
<dbReference type="SUPFAM" id="SSF51735">
    <property type="entry name" value="NAD(P)-binding Rossmann-fold domains"/>
    <property type="match status" value="1"/>
</dbReference>
<reference evidence="7" key="1">
    <citation type="submission" date="2016-10" db="EMBL/GenBank/DDBJ databases">
        <authorList>
            <person name="Varghese N."/>
            <person name="Submissions S."/>
        </authorList>
    </citation>
    <scope>NUCLEOTIDE SEQUENCE [LARGE SCALE GENOMIC DNA]</scope>
    <source>
        <strain evidence="7">DSM 17298</strain>
    </source>
</reference>
<gene>
    <name evidence="6" type="ORF">SAMN03080598_04056</name>
</gene>
<dbReference type="AlphaFoldDB" id="A0A1H6ACB9"/>
<dbReference type="Proteomes" id="UP000236736">
    <property type="component" value="Unassembled WGS sequence"/>
</dbReference>
<dbReference type="Pfam" id="PF00107">
    <property type="entry name" value="ADH_zinc_N"/>
    <property type="match status" value="1"/>
</dbReference>
<dbReference type="InterPro" id="IPR013149">
    <property type="entry name" value="ADH-like_C"/>
</dbReference>
<name>A0A1H6ACB9_9BACT</name>
<sequence length="346" mass="36874">MKALLVESFRKKPILTQVADPHTPENGVILEVQATGLCRSDWHGWMGHDSDIRLPHVPGHEFAGIIQEVGKGVKNWKVGDQVTVPFVCACGICSTCQSGNHQICDDQFQPGFTHWGSFAEYVAVHRAETNLVRIPESVSFEAAASLGCRFATSFRGIVAQGKVGGGQWVAVHGCGGVGLSAIMIAAALGATVIAVDISDEKLALAQAAGASLILNGRNTPDIPSAIAELSKGGVHVSVDALGSKITCYNSIASLRKRGRHIQIGLMAGSQSDPPIPMHLVIAKELEILGSHGMQAHAYPEMMQLIFSGKINPEKLIGRRIPLEDAADALIAMDSFQENGMVMIDRF</sequence>
<dbReference type="InterPro" id="IPR020843">
    <property type="entry name" value="ER"/>
</dbReference>
<keyword evidence="1 4" id="KW-0479">Metal-binding</keyword>
<protein>
    <submittedName>
        <fullName evidence="6">Alcohol dehydrogenase</fullName>
    </submittedName>
</protein>
<evidence type="ECO:0000256" key="3">
    <source>
        <dbReference type="ARBA" id="ARBA00023002"/>
    </source>
</evidence>
<dbReference type="InterPro" id="IPR002328">
    <property type="entry name" value="ADH_Zn_CS"/>
</dbReference>
<dbReference type="PANTHER" id="PTHR43401:SF5">
    <property type="entry name" value="ALCOHOL DEHYDROGENASE-RELATED"/>
    <property type="match status" value="1"/>
</dbReference>
<dbReference type="PANTHER" id="PTHR43401">
    <property type="entry name" value="L-THREONINE 3-DEHYDROGENASE"/>
    <property type="match status" value="1"/>
</dbReference>
<dbReference type="GO" id="GO:0016616">
    <property type="term" value="F:oxidoreductase activity, acting on the CH-OH group of donors, NAD or NADP as acceptor"/>
    <property type="evidence" value="ECO:0007669"/>
    <property type="project" value="UniProtKB-ARBA"/>
</dbReference>
<dbReference type="STRING" id="1120964.GCA_001313265_07191"/>
<dbReference type="Gene3D" id="3.90.180.10">
    <property type="entry name" value="Medium-chain alcohol dehydrogenases, catalytic domain"/>
    <property type="match status" value="1"/>
</dbReference>
<dbReference type="GO" id="GO:0008270">
    <property type="term" value="F:zinc ion binding"/>
    <property type="evidence" value="ECO:0007669"/>
    <property type="project" value="InterPro"/>
</dbReference>
<evidence type="ECO:0000259" key="5">
    <source>
        <dbReference type="SMART" id="SM00829"/>
    </source>
</evidence>
<accession>A0A1H6ACB9</accession>
<evidence type="ECO:0000313" key="6">
    <source>
        <dbReference type="EMBL" id="SEG46389.1"/>
    </source>
</evidence>
<dbReference type="SMART" id="SM00829">
    <property type="entry name" value="PKS_ER"/>
    <property type="match status" value="1"/>
</dbReference>
<evidence type="ECO:0000313" key="7">
    <source>
        <dbReference type="Proteomes" id="UP000236736"/>
    </source>
</evidence>
<organism evidence="6 7">
    <name type="scientific">Algoriphagus boritolerans DSM 17298 = JCM 18970</name>
    <dbReference type="NCBI Taxonomy" id="1120964"/>
    <lineage>
        <taxon>Bacteria</taxon>
        <taxon>Pseudomonadati</taxon>
        <taxon>Bacteroidota</taxon>
        <taxon>Cytophagia</taxon>
        <taxon>Cytophagales</taxon>
        <taxon>Cyclobacteriaceae</taxon>
        <taxon>Algoriphagus</taxon>
    </lineage>
</organism>
<keyword evidence="2 4" id="KW-0862">Zinc</keyword>
<feature type="domain" description="Enoyl reductase (ER)" evidence="5">
    <location>
        <begin position="8"/>
        <end position="343"/>
    </location>
</feature>
<dbReference type="RefSeq" id="WP_103926609.1">
    <property type="nucleotide sequence ID" value="NZ_FNVR01000042.1"/>
</dbReference>
<dbReference type="PROSITE" id="PS00059">
    <property type="entry name" value="ADH_ZINC"/>
    <property type="match status" value="1"/>
</dbReference>
<dbReference type="InterPro" id="IPR036291">
    <property type="entry name" value="NAD(P)-bd_dom_sf"/>
</dbReference>
<evidence type="ECO:0000256" key="4">
    <source>
        <dbReference type="RuleBase" id="RU361277"/>
    </source>
</evidence>
<proteinExistence type="inferred from homology"/>
<dbReference type="InterPro" id="IPR011032">
    <property type="entry name" value="GroES-like_sf"/>
</dbReference>
<dbReference type="InterPro" id="IPR050129">
    <property type="entry name" value="Zn_alcohol_dh"/>
</dbReference>
<keyword evidence="3" id="KW-0560">Oxidoreductase</keyword>
<comment type="similarity">
    <text evidence="4">Belongs to the zinc-containing alcohol dehydrogenase family.</text>
</comment>
<dbReference type="OrthoDB" id="9787435at2"/>
<dbReference type="Pfam" id="PF08240">
    <property type="entry name" value="ADH_N"/>
    <property type="match status" value="1"/>
</dbReference>